<evidence type="ECO:0000313" key="3">
    <source>
        <dbReference type="Proteomes" id="UP000029221"/>
    </source>
</evidence>
<dbReference type="EMBL" id="BBML01000002">
    <property type="protein sequence ID" value="GAK96550.1"/>
    <property type="molecule type" value="Genomic_DNA"/>
</dbReference>
<accession>A0A090Q0L7</accession>
<dbReference type="STRING" id="319236.BST91_07595"/>
<keyword evidence="1" id="KW-0812">Transmembrane</keyword>
<organism evidence="2 3">
    <name type="scientific">Nonlabens tegetincola</name>
    <dbReference type="NCBI Taxonomy" id="323273"/>
    <lineage>
        <taxon>Bacteria</taxon>
        <taxon>Pseudomonadati</taxon>
        <taxon>Bacteroidota</taxon>
        <taxon>Flavobacteriia</taxon>
        <taxon>Flavobacteriales</taxon>
        <taxon>Flavobacteriaceae</taxon>
        <taxon>Nonlabens</taxon>
    </lineage>
</organism>
<protein>
    <submittedName>
        <fullName evidence="2">Uncharacterized protein</fullName>
    </submittedName>
</protein>
<proteinExistence type="predicted"/>
<dbReference type="Proteomes" id="UP000029221">
    <property type="component" value="Unassembled WGS sequence"/>
</dbReference>
<dbReference type="AlphaFoldDB" id="A0A090Q0L7"/>
<reference evidence="2" key="1">
    <citation type="journal article" date="2014" name="Genome Announc.">
        <title>Draft Genome Sequences of Marine Flavobacterium Nonlabens Strains NR17, NR24, NR27, NR32, NR33, and Ara13.</title>
        <authorList>
            <person name="Nakanishi M."/>
            <person name="Meirelles P."/>
            <person name="Suzuki R."/>
            <person name="Takatani N."/>
            <person name="Mino S."/>
            <person name="Suda W."/>
            <person name="Oshima K."/>
            <person name="Hattori M."/>
            <person name="Ohkuma M."/>
            <person name="Hosokawa M."/>
            <person name="Miyashita K."/>
            <person name="Thompson F.L."/>
            <person name="Niwa A."/>
            <person name="Sawabe T."/>
            <person name="Sawabe T."/>
        </authorList>
    </citation>
    <scope>NUCLEOTIDE SEQUENCE [LARGE SCALE GENOMIC DNA]</scope>
    <source>
        <strain evidence="2">JCM 19294</strain>
    </source>
</reference>
<keyword evidence="1" id="KW-0472">Membrane</keyword>
<sequence>MHNFKTSWLFPPVTRILSGLFIIIGLIGITSNVVVGICITLVGFAILLSRKGVLLDKNQNRLKSYTQVLFIKFGTWETLSPYTDISVLSFTEKTTLTSRSMVTSSSKKQVFRICLLTENHYQRLLLLQLEDEQAAQYEAEKLADLFGFKKRIFSPGRI</sequence>
<keyword evidence="1" id="KW-1133">Transmembrane helix</keyword>
<name>A0A090Q0L7_9FLAO</name>
<dbReference type="RefSeq" id="WP_042277880.1">
    <property type="nucleotide sequence ID" value="NZ_BBML01000002.1"/>
</dbReference>
<feature type="transmembrane region" description="Helical" evidence="1">
    <location>
        <begin position="20"/>
        <end position="48"/>
    </location>
</feature>
<dbReference type="eggNOG" id="ENOG5030RK0">
    <property type="taxonomic scope" value="Bacteria"/>
</dbReference>
<evidence type="ECO:0000313" key="2">
    <source>
        <dbReference type="EMBL" id="GAK96550.1"/>
    </source>
</evidence>
<gene>
    <name evidence="2" type="ORF">JCM19294_2063</name>
</gene>
<keyword evidence="3" id="KW-1185">Reference proteome</keyword>
<comment type="caution">
    <text evidence="2">The sequence shown here is derived from an EMBL/GenBank/DDBJ whole genome shotgun (WGS) entry which is preliminary data.</text>
</comment>
<evidence type="ECO:0000256" key="1">
    <source>
        <dbReference type="SAM" id="Phobius"/>
    </source>
</evidence>